<feature type="transmembrane region" description="Helical" evidence="7">
    <location>
        <begin position="305"/>
        <end position="329"/>
    </location>
</feature>
<evidence type="ECO:0000256" key="2">
    <source>
        <dbReference type="ARBA" id="ARBA00012951"/>
    </source>
</evidence>
<evidence type="ECO:0000256" key="7">
    <source>
        <dbReference type="SAM" id="Phobius"/>
    </source>
</evidence>
<dbReference type="SUPFAM" id="SSF81648">
    <property type="entry name" value="a domain/subunit of cytochrome bc1 complex (Ubiquinol-cytochrome c reductase)"/>
    <property type="match status" value="1"/>
</dbReference>
<evidence type="ECO:0000259" key="8">
    <source>
        <dbReference type="PROSITE" id="PS51002"/>
    </source>
</evidence>
<evidence type="ECO:0000256" key="1">
    <source>
        <dbReference type="ARBA" id="ARBA00001971"/>
    </source>
</evidence>
<feature type="transmembrane region" description="Helical" evidence="7">
    <location>
        <begin position="119"/>
        <end position="141"/>
    </location>
</feature>
<comment type="cofactor">
    <cofactor evidence="1">
        <name>heme</name>
        <dbReference type="ChEBI" id="CHEBI:30413"/>
    </cofactor>
</comment>
<dbReference type="Pfam" id="PF13631">
    <property type="entry name" value="Cytochrom_B_N_2"/>
    <property type="match status" value="1"/>
</dbReference>
<feature type="transmembrane region" description="Helical" evidence="7">
    <location>
        <begin position="350"/>
        <end position="368"/>
    </location>
</feature>
<dbReference type="InterPro" id="IPR005797">
    <property type="entry name" value="Cyt_b/b6_N"/>
</dbReference>
<evidence type="ECO:0000256" key="3">
    <source>
        <dbReference type="ARBA" id="ARBA00016116"/>
    </source>
</evidence>
<evidence type="ECO:0000313" key="10">
    <source>
        <dbReference type="Proteomes" id="UP001500051"/>
    </source>
</evidence>
<dbReference type="PANTHER" id="PTHR19271:SF16">
    <property type="entry name" value="CYTOCHROME B"/>
    <property type="match status" value="1"/>
</dbReference>
<gene>
    <name evidence="9" type="ORF">GCM10022204_18250</name>
</gene>
<dbReference type="PROSITE" id="PS51257">
    <property type="entry name" value="PROKAR_LIPOPROTEIN"/>
    <property type="match status" value="1"/>
</dbReference>
<dbReference type="EMBL" id="BAAAYX010000004">
    <property type="protein sequence ID" value="GAA3701753.1"/>
    <property type="molecule type" value="Genomic_DNA"/>
</dbReference>
<proteinExistence type="predicted"/>
<organism evidence="9 10">
    <name type="scientific">Microlunatus aurantiacus</name>
    <dbReference type="NCBI Taxonomy" id="446786"/>
    <lineage>
        <taxon>Bacteria</taxon>
        <taxon>Bacillati</taxon>
        <taxon>Actinomycetota</taxon>
        <taxon>Actinomycetes</taxon>
        <taxon>Propionibacteriales</taxon>
        <taxon>Propionibacteriaceae</taxon>
        <taxon>Microlunatus</taxon>
    </lineage>
</organism>
<evidence type="ECO:0000256" key="4">
    <source>
        <dbReference type="ARBA" id="ARBA00029351"/>
    </source>
</evidence>
<dbReference type="RefSeq" id="WP_344812015.1">
    <property type="nucleotide sequence ID" value="NZ_BAAAYX010000004.1"/>
</dbReference>
<feature type="region of interest" description="Disordered" evidence="6">
    <location>
        <begin position="441"/>
        <end position="470"/>
    </location>
</feature>
<dbReference type="SUPFAM" id="SSF81342">
    <property type="entry name" value="Transmembrane di-heme cytochromes"/>
    <property type="match status" value="1"/>
</dbReference>
<evidence type="ECO:0000256" key="6">
    <source>
        <dbReference type="SAM" id="MobiDB-lite"/>
    </source>
</evidence>
<accession>A0ABP7DAP1</accession>
<reference evidence="10" key="1">
    <citation type="journal article" date="2019" name="Int. J. Syst. Evol. Microbiol.">
        <title>The Global Catalogue of Microorganisms (GCM) 10K type strain sequencing project: providing services to taxonomists for standard genome sequencing and annotation.</title>
        <authorList>
            <consortium name="The Broad Institute Genomics Platform"/>
            <consortium name="The Broad Institute Genome Sequencing Center for Infectious Disease"/>
            <person name="Wu L."/>
            <person name="Ma J."/>
        </authorList>
    </citation>
    <scope>NUCLEOTIDE SEQUENCE [LARGE SCALE GENOMIC DNA]</scope>
    <source>
        <strain evidence="10">JCM 16548</strain>
    </source>
</reference>
<protein>
    <recommendedName>
        <fullName evidence="3">Cytochrome bc1 complex cytochrome b subunit</fullName>
        <ecNumber evidence="2">7.1.1.8</ecNumber>
    </recommendedName>
    <alternativeName>
        <fullName evidence="5">Cytochrome bc1 reductase complex subunit QcrB</fullName>
    </alternativeName>
</protein>
<keyword evidence="10" id="KW-1185">Reference proteome</keyword>
<dbReference type="PROSITE" id="PS51002">
    <property type="entry name" value="CYTB_NTER"/>
    <property type="match status" value="1"/>
</dbReference>
<feature type="transmembrane region" description="Helical" evidence="7">
    <location>
        <begin position="388"/>
        <end position="412"/>
    </location>
</feature>
<keyword evidence="7" id="KW-0812">Transmembrane</keyword>
<dbReference type="EC" id="7.1.1.8" evidence="2"/>
<dbReference type="InterPro" id="IPR036150">
    <property type="entry name" value="Cyt_b/b6_C_sf"/>
</dbReference>
<keyword evidence="7" id="KW-0472">Membrane</keyword>
<dbReference type="PANTHER" id="PTHR19271">
    <property type="entry name" value="CYTOCHROME B"/>
    <property type="match status" value="1"/>
</dbReference>
<sequence length="470" mass="50402">MVTRRTARWRRRVQPTTWSLLWGTVSAGCFVALLITGVILMVFYDASGDLITYGGSYALLRGTAMSRAFASTLWLSFDVPGGLLLRQAHHWAALLLPASLLLQLAGAFFTAAFRRPRRGIWVLTVGAFLVVLVCGWSGYGLPDDDLSGTGLRIVQGTTLAVPFVGTWLTSVLFGGEFPGRIIEHLYLVHLLASAVALGLVVLRLRAAWRLGPVQLPGPGRTADRVVGLPVWPQAVVRVAGLFSVTLGVITLMAGTLTISPVWRYGPSSPGNAYAGSQPDWYTAFLDGALRLVPPGWEVVVAGRTWTLALLVPLAAIGLFFTLLLLWPYAEERLTDDRTDHQLLERPRDNPVRTGLGAAGISFYGALWAAGSADILATEFAVSFESVLWVLRAVVLAGPVVAYLLAVGVCRALRTTETERERHGIETGAIVRLPSGGYVELSEPRGNTPPGLGEVAPAATEPRALVGSPPP</sequence>
<feature type="domain" description="Cytochrome b/b6 N-terminal region profile" evidence="8">
    <location>
        <begin position="1"/>
        <end position="216"/>
    </location>
</feature>
<feature type="transmembrane region" description="Helical" evidence="7">
    <location>
        <begin position="185"/>
        <end position="204"/>
    </location>
</feature>
<feature type="transmembrane region" description="Helical" evidence="7">
    <location>
        <begin position="20"/>
        <end position="44"/>
    </location>
</feature>
<name>A0ABP7DAP1_9ACTN</name>
<dbReference type="Proteomes" id="UP001500051">
    <property type="component" value="Unassembled WGS sequence"/>
</dbReference>
<evidence type="ECO:0000313" key="9">
    <source>
        <dbReference type="EMBL" id="GAA3701753.1"/>
    </source>
</evidence>
<dbReference type="Gene3D" id="1.20.810.10">
    <property type="entry name" value="Cytochrome Bc1 Complex, Chain C"/>
    <property type="match status" value="1"/>
</dbReference>
<comment type="catalytic activity">
    <reaction evidence="4">
        <text>a quinol + 2 Fe(III)-[cytochrome c](out) = a quinone + 2 Fe(II)-[cytochrome c](out) + 2 H(+)(out)</text>
        <dbReference type="Rhea" id="RHEA:11484"/>
        <dbReference type="Rhea" id="RHEA-COMP:10350"/>
        <dbReference type="Rhea" id="RHEA-COMP:14399"/>
        <dbReference type="ChEBI" id="CHEBI:15378"/>
        <dbReference type="ChEBI" id="CHEBI:24646"/>
        <dbReference type="ChEBI" id="CHEBI:29033"/>
        <dbReference type="ChEBI" id="CHEBI:29034"/>
        <dbReference type="ChEBI" id="CHEBI:132124"/>
        <dbReference type="EC" id="7.1.1.8"/>
    </reaction>
</comment>
<feature type="transmembrane region" description="Helical" evidence="7">
    <location>
        <begin position="234"/>
        <end position="258"/>
    </location>
</feature>
<dbReference type="InterPro" id="IPR027387">
    <property type="entry name" value="Cytb/b6-like_sf"/>
</dbReference>
<keyword evidence="7" id="KW-1133">Transmembrane helix</keyword>
<evidence type="ECO:0000256" key="5">
    <source>
        <dbReference type="ARBA" id="ARBA00029568"/>
    </source>
</evidence>
<comment type="caution">
    <text evidence="9">The sequence shown here is derived from an EMBL/GenBank/DDBJ whole genome shotgun (WGS) entry which is preliminary data.</text>
</comment>
<feature type="transmembrane region" description="Helical" evidence="7">
    <location>
        <begin position="92"/>
        <end position="113"/>
    </location>
</feature>
<dbReference type="InterPro" id="IPR016174">
    <property type="entry name" value="Di-haem_cyt_TM"/>
</dbReference>